<comment type="caution">
    <text evidence="2">The sequence shown here is derived from an EMBL/GenBank/DDBJ whole genome shotgun (WGS) entry which is preliminary data.</text>
</comment>
<feature type="region of interest" description="Disordered" evidence="1">
    <location>
        <begin position="1"/>
        <end position="21"/>
    </location>
</feature>
<keyword evidence="3" id="KW-1185">Reference proteome</keyword>
<dbReference type="EMBL" id="PDXF01000005">
    <property type="protein sequence ID" value="RYO07209.1"/>
    <property type="molecule type" value="Genomic_DNA"/>
</dbReference>
<evidence type="ECO:0000256" key="1">
    <source>
        <dbReference type="SAM" id="MobiDB-lite"/>
    </source>
</evidence>
<feature type="compositionally biased region" description="Polar residues" evidence="1">
    <location>
        <begin position="1"/>
        <end position="19"/>
    </location>
</feature>
<evidence type="ECO:0000313" key="2">
    <source>
        <dbReference type="EMBL" id="RYO07209.1"/>
    </source>
</evidence>
<protein>
    <submittedName>
        <fullName evidence="2">Uncharacterized protein</fullName>
    </submittedName>
</protein>
<accession>A0ABY0GK60</accession>
<reference evidence="3" key="1">
    <citation type="journal article" date="2019" name="bioRxiv">
        <title>Genomics, evolutionary history and diagnostics of the Alternaria alternata species group including apple and Asian pear pathotypes.</title>
        <authorList>
            <person name="Armitage A.D."/>
            <person name="Cockerton H.M."/>
            <person name="Sreenivasaprasad S."/>
            <person name="Woodhall J.W."/>
            <person name="Lane C.R."/>
            <person name="Harrison R.J."/>
            <person name="Clarkson J.P."/>
        </authorList>
    </citation>
    <scope>NUCLEOTIDE SEQUENCE [LARGE SCALE GENOMIC DNA]</scope>
    <source>
        <strain evidence="3">FERA 635</strain>
    </source>
</reference>
<evidence type="ECO:0000313" key="3">
    <source>
        <dbReference type="Proteomes" id="UP000293195"/>
    </source>
</evidence>
<proteinExistence type="predicted"/>
<name>A0ABY0GK60_9PLEO</name>
<gene>
    <name evidence="2" type="ORF">AA0119_g2241</name>
</gene>
<sequence length="55" mass="6073">MSIQSAAFQARASTRTGPQTHAYPYGCSSARFGKISRIHKYQRFTFANKAAAPHV</sequence>
<organism evidence="2 3">
    <name type="scientific">Alternaria tenuissima</name>
    <dbReference type="NCBI Taxonomy" id="119927"/>
    <lineage>
        <taxon>Eukaryota</taxon>
        <taxon>Fungi</taxon>
        <taxon>Dikarya</taxon>
        <taxon>Ascomycota</taxon>
        <taxon>Pezizomycotina</taxon>
        <taxon>Dothideomycetes</taxon>
        <taxon>Pleosporomycetidae</taxon>
        <taxon>Pleosporales</taxon>
        <taxon>Pleosporineae</taxon>
        <taxon>Pleosporaceae</taxon>
        <taxon>Alternaria</taxon>
        <taxon>Alternaria sect. Alternaria</taxon>
        <taxon>Alternaria alternata complex</taxon>
    </lineage>
</organism>
<dbReference type="Proteomes" id="UP000293195">
    <property type="component" value="Unassembled WGS sequence"/>
</dbReference>